<dbReference type="EMBL" id="JACIIX010000002">
    <property type="protein sequence ID" value="MBB6209314.1"/>
    <property type="molecule type" value="Genomic_DNA"/>
</dbReference>
<gene>
    <name evidence="2" type="ORF">FHS48_000716</name>
</gene>
<dbReference type="SUPFAM" id="SSF56266">
    <property type="entry name" value="DmpA/ArgJ-like"/>
    <property type="match status" value="1"/>
</dbReference>
<dbReference type="Pfam" id="PF03576">
    <property type="entry name" value="Peptidase_S58"/>
    <property type="match status" value="1"/>
</dbReference>
<accession>A0A7X0DLL7</accession>
<dbReference type="AlphaFoldDB" id="A0A7X0DLL7"/>
<name>A0A7X0DLL7_NOVIT</name>
<dbReference type="Proteomes" id="UP000544872">
    <property type="component" value="Unassembled WGS sequence"/>
</dbReference>
<dbReference type="PANTHER" id="PTHR36512">
    <property type="entry name" value="D-AMINOPEPTIDASE"/>
    <property type="match status" value="1"/>
</dbReference>
<evidence type="ECO:0000313" key="3">
    <source>
        <dbReference type="Proteomes" id="UP000544872"/>
    </source>
</evidence>
<comment type="similarity">
    <text evidence="1">Belongs to the peptidase S58 family.</text>
</comment>
<dbReference type="InterPro" id="IPR005321">
    <property type="entry name" value="Peptidase_S58_DmpA"/>
</dbReference>
<dbReference type="InterPro" id="IPR016117">
    <property type="entry name" value="ArgJ-like_dom_sf"/>
</dbReference>
<dbReference type="PANTHER" id="PTHR36512:SF3">
    <property type="entry name" value="BLR5678 PROTEIN"/>
    <property type="match status" value="1"/>
</dbReference>
<dbReference type="EC" id="3.4.11.19" evidence="2"/>
<keyword evidence="3" id="KW-1185">Reference proteome</keyword>
<reference evidence="2 3" key="1">
    <citation type="submission" date="2020-08" db="EMBL/GenBank/DDBJ databases">
        <title>Genomic Encyclopedia of Type Strains, Phase IV (KMG-IV): sequencing the most valuable type-strain genomes for metagenomic binning, comparative biology and taxonomic classification.</title>
        <authorList>
            <person name="Goeker M."/>
        </authorList>
    </citation>
    <scope>NUCLEOTIDE SEQUENCE [LARGE SCALE GENOMIC DNA]</scope>
    <source>
        <strain evidence="2 3">DSM 11590</strain>
    </source>
</reference>
<sequence length="356" mass="36638">MPPMTVPDPAARRARAAGLACGRLKPGPQNAITDVPGVRVGHCTLADGGVQTGVTAVLPHSGNLYRDKPVAAVDVLNGFGKSTGLMQVEELGVLETPVLLTNTLSVGTAATALIRHAIAGNPDIGRATATVNPVVMECNDGPLNDIQALAVTEADAAAALTAALESPDAAAVAVGSVGAGRGMSCFGFKGGIGTASRRLTLDGQRYHLGVLVLANFGRPGELRLPDGRRVPLPDPEDSPEKGSVIVIAATDVPLDHRQLRRVIRRAGVGLARVGSFWGHGSGDIALGFTTANRIGHDETAAILPLRMLNERRIDLLFEAMAEATQEAVLDALVAATPVTGWDGASRPCLSAVLPAV</sequence>
<keyword evidence="2" id="KW-0645">Protease</keyword>
<dbReference type="Gene3D" id="3.60.70.12">
    <property type="entry name" value="L-amino peptidase D-ALA esterase/amidase"/>
    <property type="match status" value="1"/>
</dbReference>
<evidence type="ECO:0000313" key="2">
    <source>
        <dbReference type="EMBL" id="MBB6209314.1"/>
    </source>
</evidence>
<evidence type="ECO:0000256" key="1">
    <source>
        <dbReference type="ARBA" id="ARBA00007068"/>
    </source>
</evidence>
<proteinExistence type="inferred from homology"/>
<dbReference type="GO" id="GO:0004177">
    <property type="term" value="F:aminopeptidase activity"/>
    <property type="evidence" value="ECO:0007669"/>
    <property type="project" value="UniProtKB-KW"/>
</dbReference>
<organism evidence="2 3">
    <name type="scientific">Novispirillum itersonii</name>
    <name type="common">Aquaspirillum itersonii</name>
    <dbReference type="NCBI Taxonomy" id="189"/>
    <lineage>
        <taxon>Bacteria</taxon>
        <taxon>Pseudomonadati</taxon>
        <taxon>Pseudomonadota</taxon>
        <taxon>Alphaproteobacteria</taxon>
        <taxon>Rhodospirillales</taxon>
        <taxon>Novispirillaceae</taxon>
        <taxon>Novispirillum</taxon>
    </lineage>
</organism>
<dbReference type="CDD" id="cd02253">
    <property type="entry name" value="DmpA"/>
    <property type="match status" value="1"/>
</dbReference>
<protein>
    <submittedName>
        <fullName evidence="2">D-aminopeptidase</fullName>
        <ecNumber evidence="2">3.4.11.19</ecNumber>
    </submittedName>
</protein>
<comment type="caution">
    <text evidence="2">The sequence shown here is derived from an EMBL/GenBank/DDBJ whole genome shotgun (WGS) entry which is preliminary data.</text>
</comment>
<dbReference type="RefSeq" id="WP_260402324.1">
    <property type="nucleotide sequence ID" value="NZ_JACIIX010000002.1"/>
</dbReference>
<keyword evidence="2" id="KW-0378">Hydrolase</keyword>
<keyword evidence="2" id="KW-0031">Aminopeptidase</keyword>